<proteinExistence type="predicted"/>
<gene>
    <name evidence="2" type="ORF">TM448A01521_0008</name>
</gene>
<evidence type="ECO:0000256" key="1">
    <source>
        <dbReference type="SAM" id="Phobius"/>
    </source>
</evidence>
<evidence type="ECO:0000313" key="2">
    <source>
        <dbReference type="EMBL" id="QJA49873.1"/>
    </source>
</evidence>
<dbReference type="AlphaFoldDB" id="A0A6H1ZPL5"/>
<feature type="transmembrane region" description="Helical" evidence="1">
    <location>
        <begin position="6"/>
        <end position="23"/>
    </location>
</feature>
<feature type="transmembrane region" description="Helical" evidence="1">
    <location>
        <begin position="30"/>
        <end position="50"/>
    </location>
</feature>
<name>A0A6H1ZPL5_9ZZZZ</name>
<accession>A0A6H1ZPL5</accession>
<dbReference type="EMBL" id="MT144160">
    <property type="protein sequence ID" value="QJA49873.1"/>
    <property type="molecule type" value="Genomic_DNA"/>
</dbReference>
<keyword evidence="1" id="KW-0812">Transmembrane</keyword>
<keyword evidence="1" id="KW-0472">Membrane</keyword>
<feature type="transmembrane region" description="Helical" evidence="1">
    <location>
        <begin position="56"/>
        <end position="78"/>
    </location>
</feature>
<organism evidence="2">
    <name type="scientific">viral metagenome</name>
    <dbReference type="NCBI Taxonomy" id="1070528"/>
    <lineage>
        <taxon>unclassified sequences</taxon>
        <taxon>metagenomes</taxon>
        <taxon>organismal metagenomes</taxon>
    </lineage>
</organism>
<keyword evidence="1" id="KW-1133">Transmembrane helix</keyword>
<reference evidence="2" key="1">
    <citation type="submission" date="2020-03" db="EMBL/GenBank/DDBJ databases">
        <title>The deep terrestrial virosphere.</title>
        <authorList>
            <person name="Holmfeldt K."/>
            <person name="Nilsson E."/>
            <person name="Simone D."/>
            <person name="Lopez-Fernandez M."/>
            <person name="Wu X."/>
            <person name="de Brujin I."/>
            <person name="Lundin D."/>
            <person name="Andersson A."/>
            <person name="Bertilsson S."/>
            <person name="Dopson M."/>
        </authorList>
    </citation>
    <scope>NUCLEOTIDE SEQUENCE</scope>
    <source>
        <strain evidence="2">TM448A01521</strain>
    </source>
</reference>
<sequence>MWQDYIFSIGNFAFAAMLIPSLISDKKPHWFTSLFTSLLLYLFSYCFLTLKLSLTFLALLVSASCWMALFIQSVIGMYTGKIK</sequence>
<protein>
    <submittedName>
        <fullName evidence="2">Uncharacterized protein</fullName>
    </submittedName>
</protein>